<evidence type="ECO:0000313" key="11">
    <source>
        <dbReference type="Proteomes" id="UP001309705"/>
    </source>
</evidence>
<comment type="similarity">
    <text evidence="2">Belongs to the EamA transporter family.</text>
</comment>
<keyword evidence="5 8" id="KW-0812">Transmembrane</keyword>
<comment type="caution">
    <text evidence="10">The sequence shown here is derived from an EMBL/GenBank/DDBJ whole genome shotgun (WGS) entry which is preliminary data.</text>
</comment>
<dbReference type="Proteomes" id="UP001309705">
    <property type="component" value="Unassembled WGS sequence"/>
</dbReference>
<evidence type="ECO:0000256" key="2">
    <source>
        <dbReference type="ARBA" id="ARBA00007362"/>
    </source>
</evidence>
<dbReference type="SUPFAM" id="SSF103481">
    <property type="entry name" value="Multidrug resistance efflux transporter EmrE"/>
    <property type="match status" value="2"/>
</dbReference>
<feature type="transmembrane region" description="Helical" evidence="8">
    <location>
        <begin position="179"/>
        <end position="198"/>
    </location>
</feature>
<gene>
    <name evidence="10" type="primary">rarD</name>
    <name evidence="10" type="ORF">VSX58_14295</name>
</gene>
<dbReference type="EMBL" id="JAYWTM010000014">
    <property type="protein sequence ID" value="MEC5343763.1"/>
    <property type="molecule type" value="Genomic_DNA"/>
</dbReference>
<keyword evidence="6 8" id="KW-1133">Transmembrane helix</keyword>
<dbReference type="RefSeq" id="WP_327618685.1">
    <property type="nucleotide sequence ID" value="NZ_JAYWTM010000014.1"/>
</dbReference>
<dbReference type="InterPro" id="IPR037185">
    <property type="entry name" value="EmrE-like"/>
</dbReference>
<evidence type="ECO:0000256" key="7">
    <source>
        <dbReference type="ARBA" id="ARBA00023136"/>
    </source>
</evidence>
<proteinExistence type="inferred from homology"/>
<protein>
    <submittedName>
        <fullName evidence="10">EamA family transporter RarD</fullName>
    </submittedName>
</protein>
<organism evidence="10 11">
    <name type="scientific">Brenneria populi</name>
    <dbReference type="NCBI Taxonomy" id="1505588"/>
    <lineage>
        <taxon>Bacteria</taxon>
        <taxon>Pseudomonadati</taxon>
        <taxon>Pseudomonadota</taxon>
        <taxon>Gammaproteobacteria</taxon>
        <taxon>Enterobacterales</taxon>
        <taxon>Pectobacteriaceae</taxon>
        <taxon>Brenneria</taxon>
    </lineage>
</organism>
<feature type="transmembrane region" description="Helical" evidence="8">
    <location>
        <begin position="151"/>
        <end position="167"/>
    </location>
</feature>
<feature type="transmembrane region" description="Helical" evidence="8">
    <location>
        <begin position="128"/>
        <end position="145"/>
    </location>
</feature>
<feature type="transmembrane region" description="Helical" evidence="8">
    <location>
        <begin position="210"/>
        <end position="232"/>
    </location>
</feature>
<evidence type="ECO:0000256" key="1">
    <source>
        <dbReference type="ARBA" id="ARBA00004651"/>
    </source>
</evidence>
<feature type="transmembrane region" description="Helical" evidence="8">
    <location>
        <begin position="104"/>
        <end position="121"/>
    </location>
</feature>
<evidence type="ECO:0000256" key="3">
    <source>
        <dbReference type="ARBA" id="ARBA00022448"/>
    </source>
</evidence>
<evidence type="ECO:0000256" key="8">
    <source>
        <dbReference type="SAM" id="Phobius"/>
    </source>
</evidence>
<reference evidence="10 11" key="1">
    <citation type="journal article" date="2017" name="Int. J. Syst. Evol. Microbiol.">
        <title>Brenneria populi subsp. brevivirga subsp. nov. isolated from symptomatic bark of Populus x euramericana canker, and description of Brenneria populi subsp. populi subsp. nov.</title>
        <authorList>
            <person name="Zheng M.H."/>
            <person name="Piao C.G."/>
            <person name="Xue H."/>
            <person name="Guo M.W."/>
            <person name="Li Y."/>
        </authorList>
    </citation>
    <scope>NUCLEOTIDE SEQUENCE [LARGE SCALE GENOMIC DNA]</scope>
    <source>
        <strain evidence="10 11">D9-5</strain>
    </source>
</reference>
<keyword evidence="7 8" id="KW-0472">Membrane</keyword>
<dbReference type="InterPro" id="IPR000620">
    <property type="entry name" value="EamA_dom"/>
</dbReference>
<dbReference type="PANTHER" id="PTHR22911:SF137">
    <property type="entry name" value="SOLUTE CARRIER FAMILY 35 MEMBER G2-RELATED"/>
    <property type="match status" value="1"/>
</dbReference>
<dbReference type="Pfam" id="PF00892">
    <property type="entry name" value="EamA"/>
    <property type="match status" value="1"/>
</dbReference>
<evidence type="ECO:0000256" key="6">
    <source>
        <dbReference type="ARBA" id="ARBA00022989"/>
    </source>
</evidence>
<name>A0ABU6JSL2_9GAMM</name>
<feature type="domain" description="EamA" evidence="9">
    <location>
        <begin position="8"/>
        <end position="142"/>
    </location>
</feature>
<dbReference type="InterPro" id="IPR004626">
    <property type="entry name" value="RarD"/>
</dbReference>
<evidence type="ECO:0000256" key="5">
    <source>
        <dbReference type="ARBA" id="ARBA00022692"/>
    </source>
</evidence>
<evidence type="ECO:0000313" key="10">
    <source>
        <dbReference type="EMBL" id="MEC5343763.1"/>
    </source>
</evidence>
<dbReference type="Gene3D" id="1.10.3730.20">
    <property type="match status" value="1"/>
</dbReference>
<keyword evidence="3" id="KW-0813">Transport</keyword>
<keyword evidence="4" id="KW-1003">Cell membrane</keyword>
<dbReference type="NCBIfam" id="TIGR00688">
    <property type="entry name" value="rarD"/>
    <property type="match status" value="1"/>
</dbReference>
<keyword evidence="11" id="KW-1185">Reference proteome</keyword>
<evidence type="ECO:0000259" key="9">
    <source>
        <dbReference type="Pfam" id="PF00892"/>
    </source>
</evidence>
<feature type="transmembrane region" description="Helical" evidence="8">
    <location>
        <begin position="244"/>
        <end position="264"/>
    </location>
</feature>
<feature type="transmembrane region" description="Helical" evidence="8">
    <location>
        <begin position="9"/>
        <end position="27"/>
    </location>
</feature>
<accession>A0ABU6JSL2</accession>
<comment type="subcellular location">
    <subcellularLocation>
        <location evidence="1">Cell membrane</location>
        <topology evidence="1">Multi-pass membrane protein</topology>
    </subcellularLocation>
</comment>
<feature type="transmembrane region" description="Helical" evidence="8">
    <location>
        <begin position="73"/>
        <end position="92"/>
    </location>
</feature>
<sequence>MDAQQTRKGIFFALGAYFIWGIAPVYFKLLEHIPADEILTHRIIWSFFFMLILLSISRKWRQVRAACKNVRRLLLLAVTSVLIGGNWLLYIWAVNNHHMLEASLGYFINPLVNVMLGMLFLGERFRRLQWLAVLLAVSGVLVQLWTFGSLPIIGLGLAFSFAIYGLLRKKIGIDGQIGMLIETLWLLPVASVYLFFIADTPSSHLTGNPWSLNLLLISAGIITTVPLLFFTAAAMRLRLSTLGFFQYLGPTIMFLLAVLFYGETFGEDKLITFAFIWGALALFILDAFYHQRKRRHAAITAR</sequence>
<feature type="transmembrane region" description="Helical" evidence="8">
    <location>
        <begin position="39"/>
        <end position="57"/>
    </location>
</feature>
<dbReference type="PANTHER" id="PTHR22911">
    <property type="entry name" value="ACYL-MALONYL CONDENSING ENZYME-RELATED"/>
    <property type="match status" value="1"/>
</dbReference>
<feature type="transmembrane region" description="Helical" evidence="8">
    <location>
        <begin position="270"/>
        <end position="289"/>
    </location>
</feature>
<evidence type="ECO:0000256" key="4">
    <source>
        <dbReference type="ARBA" id="ARBA00022475"/>
    </source>
</evidence>